<dbReference type="AlphaFoldDB" id="X0V9J6"/>
<proteinExistence type="predicted"/>
<dbReference type="Pfam" id="PF13366">
    <property type="entry name" value="PDDEXK_3"/>
    <property type="match status" value="1"/>
</dbReference>
<protein>
    <recommendedName>
        <fullName evidence="2">GxxExxY protein</fullName>
    </recommendedName>
</protein>
<comment type="caution">
    <text evidence="1">The sequence shown here is derived from an EMBL/GenBank/DDBJ whole genome shotgun (WGS) entry which is preliminary data.</text>
</comment>
<reference evidence="1" key="1">
    <citation type="journal article" date="2014" name="Front. Microbiol.">
        <title>High frequency of phylogenetically diverse reductive dehalogenase-homologous genes in deep subseafloor sedimentary metagenomes.</title>
        <authorList>
            <person name="Kawai M."/>
            <person name="Futagami T."/>
            <person name="Toyoda A."/>
            <person name="Takaki Y."/>
            <person name="Nishi S."/>
            <person name="Hori S."/>
            <person name="Arai W."/>
            <person name="Tsubouchi T."/>
            <person name="Morono Y."/>
            <person name="Uchiyama I."/>
            <person name="Ito T."/>
            <person name="Fujiyama A."/>
            <person name="Inagaki F."/>
            <person name="Takami H."/>
        </authorList>
    </citation>
    <scope>NUCLEOTIDE SEQUENCE</scope>
    <source>
        <strain evidence="1">Expedition CK06-06</strain>
    </source>
</reference>
<organism evidence="1">
    <name type="scientific">marine sediment metagenome</name>
    <dbReference type="NCBI Taxonomy" id="412755"/>
    <lineage>
        <taxon>unclassified sequences</taxon>
        <taxon>metagenomes</taxon>
        <taxon>ecological metagenomes</taxon>
    </lineage>
</organism>
<sequence length="128" mass="14783">MQKQDIKQLCDVIRETSFEIHCYHRSGHLEKIYENALAHRLGKKGIKVEQQYPLSVYDEDDTLLGDFHADLFVDDRLIVEVKACKTLANEHIAQLLGYLRASRIEHGLLINFGGPKLQIKKYVLSDNF</sequence>
<dbReference type="InterPro" id="IPR026350">
    <property type="entry name" value="GxxExxY"/>
</dbReference>
<gene>
    <name evidence="1" type="ORF">S01H1_19858</name>
</gene>
<dbReference type="EMBL" id="BARS01010784">
    <property type="protein sequence ID" value="GAF97305.1"/>
    <property type="molecule type" value="Genomic_DNA"/>
</dbReference>
<name>X0V9J6_9ZZZZ</name>
<evidence type="ECO:0008006" key="2">
    <source>
        <dbReference type="Google" id="ProtNLM"/>
    </source>
</evidence>
<dbReference type="NCBIfam" id="TIGR04256">
    <property type="entry name" value="GxxExxY"/>
    <property type="match status" value="1"/>
</dbReference>
<accession>X0V9J6</accession>
<evidence type="ECO:0000313" key="1">
    <source>
        <dbReference type="EMBL" id="GAF97305.1"/>
    </source>
</evidence>